<dbReference type="InterPro" id="IPR004770">
    <property type="entry name" value="Na/H_antiport_NhaC"/>
</dbReference>
<dbReference type="InterPro" id="IPR052180">
    <property type="entry name" value="NhaC_Na-H+_Antiporter"/>
</dbReference>
<dbReference type="Pfam" id="PF03553">
    <property type="entry name" value="Na_H_antiporter"/>
    <property type="match status" value="1"/>
</dbReference>
<feature type="transmembrane region" description="Helical" evidence="9">
    <location>
        <begin position="350"/>
        <end position="375"/>
    </location>
</feature>
<evidence type="ECO:0000313" key="11">
    <source>
        <dbReference type="EMBL" id="RDU25001.1"/>
    </source>
</evidence>
<evidence type="ECO:0000259" key="10">
    <source>
        <dbReference type="Pfam" id="PF03553"/>
    </source>
</evidence>
<feature type="transmembrane region" description="Helical" evidence="9">
    <location>
        <begin position="432"/>
        <end position="454"/>
    </location>
</feature>
<comment type="similarity">
    <text evidence="8">Belongs to the NhaC Na(+)/H(+) (TC 2.A.35) antiporter family.</text>
</comment>
<feature type="transmembrane region" description="Helical" evidence="9">
    <location>
        <begin position="193"/>
        <end position="212"/>
    </location>
</feature>
<feature type="transmembrane region" description="Helical" evidence="9">
    <location>
        <begin position="259"/>
        <end position="277"/>
    </location>
</feature>
<organism evidence="11 12">
    <name type="scientific">Anaerosacchariphilus polymeriproducens</name>
    <dbReference type="NCBI Taxonomy" id="1812858"/>
    <lineage>
        <taxon>Bacteria</taxon>
        <taxon>Bacillati</taxon>
        <taxon>Bacillota</taxon>
        <taxon>Clostridia</taxon>
        <taxon>Lachnospirales</taxon>
        <taxon>Lachnospiraceae</taxon>
        <taxon>Anaerosacchariphilus</taxon>
    </lineage>
</organism>
<evidence type="ECO:0000256" key="4">
    <source>
        <dbReference type="ARBA" id="ARBA00022475"/>
    </source>
</evidence>
<keyword evidence="5 9" id="KW-0812">Transmembrane</keyword>
<evidence type="ECO:0000256" key="2">
    <source>
        <dbReference type="ARBA" id="ARBA00022448"/>
    </source>
</evidence>
<dbReference type="EMBL" id="QRCT01000009">
    <property type="protein sequence ID" value="RDU25001.1"/>
    <property type="molecule type" value="Genomic_DNA"/>
</dbReference>
<dbReference type="NCBIfam" id="TIGR00931">
    <property type="entry name" value="antiport_nhaC"/>
    <property type="match status" value="1"/>
</dbReference>
<dbReference type="GO" id="GO:0015297">
    <property type="term" value="F:antiporter activity"/>
    <property type="evidence" value="ECO:0007669"/>
    <property type="project" value="UniProtKB-KW"/>
</dbReference>
<reference evidence="11 12" key="1">
    <citation type="submission" date="2018-07" db="EMBL/GenBank/DDBJ databases">
        <title>Anaerosacharophilus polymeroproducens gen. nov. sp. nov., an anaerobic bacterium isolated from salt field.</title>
        <authorList>
            <person name="Kim W."/>
            <person name="Yang S.-H."/>
            <person name="Oh J."/>
            <person name="Lee J.-H."/>
            <person name="Kwon K.K."/>
        </authorList>
    </citation>
    <scope>NUCLEOTIDE SEQUENCE [LARGE SCALE GENOMIC DNA]</scope>
    <source>
        <strain evidence="11 12">MCWD5</strain>
    </source>
</reference>
<gene>
    <name evidence="11" type="primary">nhaC</name>
    <name evidence="11" type="ORF">DWV06_01880</name>
</gene>
<protein>
    <submittedName>
        <fullName evidence="11">Na+/H+ antiporter NhaC</fullName>
    </submittedName>
</protein>
<dbReference type="GO" id="GO:0005886">
    <property type="term" value="C:plasma membrane"/>
    <property type="evidence" value="ECO:0007669"/>
    <property type="project" value="UniProtKB-SubCell"/>
</dbReference>
<dbReference type="InterPro" id="IPR018461">
    <property type="entry name" value="Na/H_Antiport_NhaC-like_C"/>
</dbReference>
<feature type="transmembrane region" description="Helical" evidence="9">
    <location>
        <begin position="106"/>
        <end position="128"/>
    </location>
</feature>
<comment type="subcellular location">
    <subcellularLocation>
        <location evidence="1">Cell membrane</location>
        <topology evidence="1">Multi-pass membrane protein</topology>
    </subcellularLocation>
</comment>
<dbReference type="Proteomes" id="UP000255036">
    <property type="component" value="Unassembled WGS sequence"/>
</dbReference>
<comment type="caution">
    <text evidence="11">The sequence shown here is derived from an EMBL/GenBank/DDBJ whole genome shotgun (WGS) entry which is preliminary data.</text>
</comment>
<feature type="transmembrane region" description="Helical" evidence="9">
    <location>
        <begin position="232"/>
        <end position="252"/>
    </location>
</feature>
<feature type="transmembrane region" description="Helical" evidence="9">
    <location>
        <begin position="35"/>
        <end position="52"/>
    </location>
</feature>
<keyword evidence="3" id="KW-0050">Antiport</keyword>
<dbReference type="AlphaFoldDB" id="A0A371AZL1"/>
<evidence type="ECO:0000256" key="3">
    <source>
        <dbReference type="ARBA" id="ARBA00022449"/>
    </source>
</evidence>
<dbReference type="RefSeq" id="WP_115480485.1">
    <property type="nucleotide sequence ID" value="NZ_QRCT01000009.1"/>
</dbReference>
<evidence type="ECO:0000256" key="7">
    <source>
        <dbReference type="ARBA" id="ARBA00023136"/>
    </source>
</evidence>
<feature type="transmembrane region" description="Helical" evidence="9">
    <location>
        <begin position="12"/>
        <end position="29"/>
    </location>
</feature>
<proteinExistence type="inferred from homology"/>
<evidence type="ECO:0000256" key="5">
    <source>
        <dbReference type="ARBA" id="ARBA00022692"/>
    </source>
</evidence>
<evidence type="ECO:0000256" key="1">
    <source>
        <dbReference type="ARBA" id="ARBA00004651"/>
    </source>
</evidence>
<dbReference type="OrthoDB" id="9762978at2"/>
<keyword evidence="12" id="KW-1185">Reference proteome</keyword>
<evidence type="ECO:0000256" key="8">
    <source>
        <dbReference type="ARBA" id="ARBA00038435"/>
    </source>
</evidence>
<feature type="transmembrane region" description="Helical" evidence="9">
    <location>
        <begin position="315"/>
        <end position="338"/>
    </location>
</feature>
<feature type="domain" description="Na+/H+ antiporter NhaC-like C-terminal" evidence="10">
    <location>
        <begin position="158"/>
        <end position="450"/>
    </location>
</feature>
<evidence type="ECO:0000256" key="6">
    <source>
        <dbReference type="ARBA" id="ARBA00022989"/>
    </source>
</evidence>
<keyword evidence="4" id="KW-1003">Cell membrane</keyword>
<keyword evidence="7 9" id="KW-0472">Membrane</keyword>
<keyword evidence="6 9" id="KW-1133">Transmembrane helix</keyword>
<evidence type="ECO:0000313" key="12">
    <source>
        <dbReference type="Proteomes" id="UP000255036"/>
    </source>
</evidence>
<sequence>MKSKKRPNLFQSIFVLGGFLFLAFLFNALEIKIHLAIFCAWFLAMFVGKMTGHSYKEMEYSVTKGIYNGMDAVLILLSVGVLVGTWISGGIVPSLIYYGLKVIHPSIFLLTTLIICSLTSVATGTSWGTAGTAGIAMMGIGAGLGIPAPITAGAVLSGAYFGDNLSPLSDSTILTASMCDIDVMDHVKGMFPLSLIGYIMSGIAFTITGFIVGGGKADLSQINQVMNSLDSIFNISLISFVPMLVVIVLLILKMPSLPVIFLGSGLGIVWGIIFQGLSPVSAISSAWAQIPSNTGIDFVDEILKRGGMNSMLESVGIIILGLGFGGLLDQIGIIKVIADKIDNFIHGGGMLTISSLIVGFLGNLFGSAMYVSIILTPKVMAPKYDELGYSRKILSRNTEFGGTLTAGMIPWSDNGIFMAGILGVSTLQYLPYMWLVFSCIIVAIIGGFTGLFMWDNKNDVRMSVVNNNIEK</sequence>
<name>A0A371AZL1_9FIRM</name>
<accession>A0A371AZL1</accession>
<keyword evidence="2" id="KW-0813">Transport</keyword>
<dbReference type="PANTHER" id="PTHR33451">
    <property type="entry name" value="MALATE-2H(+)/NA(+)-LACTATE ANTIPORTER"/>
    <property type="match status" value="1"/>
</dbReference>
<evidence type="ECO:0000256" key="9">
    <source>
        <dbReference type="SAM" id="Phobius"/>
    </source>
</evidence>
<feature type="transmembrane region" description="Helical" evidence="9">
    <location>
        <begin position="73"/>
        <end position="100"/>
    </location>
</feature>
<dbReference type="PANTHER" id="PTHR33451:SF3">
    <property type="entry name" value="MALATE-2H(+)_NA(+)-LACTATE ANTIPORTER"/>
    <property type="match status" value="1"/>
</dbReference>